<dbReference type="AlphaFoldDB" id="A0AAV4WDL4"/>
<accession>A0AAV4WDL4</accession>
<name>A0AAV4WDL4_CAEEX</name>
<feature type="region of interest" description="Disordered" evidence="1">
    <location>
        <begin position="1"/>
        <end position="21"/>
    </location>
</feature>
<dbReference type="Proteomes" id="UP001054945">
    <property type="component" value="Unassembled WGS sequence"/>
</dbReference>
<reference evidence="2 3" key="1">
    <citation type="submission" date="2021-06" db="EMBL/GenBank/DDBJ databases">
        <title>Caerostris extrusa draft genome.</title>
        <authorList>
            <person name="Kono N."/>
            <person name="Arakawa K."/>
        </authorList>
    </citation>
    <scope>NUCLEOTIDE SEQUENCE [LARGE SCALE GENOMIC DNA]</scope>
</reference>
<gene>
    <name evidence="2" type="ORF">CEXT_307651</name>
</gene>
<proteinExistence type="predicted"/>
<dbReference type="EMBL" id="BPLR01016063">
    <property type="protein sequence ID" value="GIY80946.1"/>
    <property type="molecule type" value="Genomic_DNA"/>
</dbReference>
<evidence type="ECO:0000313" key="3">
    <source>
        <dbReference type="Proteomes" id="UP001054945"/>
    </source>
</evidence>
<keyword evidence="3" id="KW-1185">Reference proteome</keyword>
<organism evidence="2 3">
    <name type="scientific">Caerostris extrusa</name>
    <name type="common">Bark spider</name>
    <name type="synonym">Caerostris bankana</name>
    <dbReference type="NCBI Taxonomy" id="172846"/>
    <lineage>
        <taxon>Eukaryota</taxon>
        <taxon>Metazoa</taxon>
        <taxon>Ecdysozoa</taxon>
        <taxon>Arthropoda</taxon>
        <taxon>Chelicerata</taxon>
        <taxon>Arachnida</taxon>
        <taxon>Araneae</taxon>
        <taxon>Araneomorphae</taxon>
        <taxon>Entelegynae</taxon>
        <taxon>Araneoidea</taxon>
        <taxon>Araneidae</taxon>
        <taxon>Caerostris</taxon>
    </lineage>
</organism>
<sequence>MVQGTPPTLSPVSTTENQQNPQLIHNNIQNFNPDAATKAIFVLNELITIFTSMGGLDNMYTALSSAKNPLDKLASVLSILKPIHVN</sequence>
<protein>
    <submittedName>
        <fullName evidence="2">Uncharacterized protein</fullName>
    </submittedName>
</protein>
<evidence type="ECO:0000256" key="1">
    <source>
        <dbReference type="SAM" id="MobiDB-lite"/>
    </source>
</evidence>
<comment type="caution">
    <text evidence="2">The sequence shown here is derived from an EMBL/GenBank/DDBJ whole genome shotgun (WGS) entry which is preliminary data.</text>
</comment>
<evidence type="ECO:0000313" key="2">
    <source>
        <dbReference type="EMBL" id="GIY80946.1"/>
    </source>
</evidence>